<sequence length="45" mass="5275">MARNLLLVTLVAIIFTLLIPITNYYYADQQAFTPDNLVKLELEYR</sequence>
<feature type="transmembrane region" description="Helical" evidence="1">
    <location>
        <begin position="5"/>
        <end position="26"/>
    </location>
</feature>
<evidence type="ECO:0000256" key="1">
    <source>
        <dbReference type="SAM" id="Phobius"/>
    </source>
</evidence>
<keyword evidence="1" id="KW-1133">Transmembrane helix</keyword>
<dbReference type="EMBL" id="LNQE01001877">
    <property type="protein sequence ID" value="KUG03574.1"/>
    <property type="molecule type" value="Genomic_DNA"/>
</dbReference>
<proteinExistence type="predicted"/>
<gene>
    <name evidence="2" type="ORF">ASZ90_019007</name>
</gene>
<keyword evidence="1" id="KW-0812">Transmembrane</keyword>
<protein>
    <submittedName>
        <fullName evidence="2">Uncharacterized protein</fullName>
    </submittedName>
</protein>
<keyword evidence="1" id="KW-0472">Membrane</keyword>
<reference evidence="2" key="1">
    <citation type="journal article" date="2015" name="Proc. Natl. Acad. Sci. U.S.A.">
        <title>Networks of energetic and metabolic interactions define dynamics in microbial communities.</title>
        <authorList>
            <person name="Embree M."/>
            <person name="Liu J.K."/>
            <person name="Al-Bassam M.M."/>
            <person name="Zengler K."/>
        </authorList>
    </citation>
    <scope>NUCLEOTIDE SEQUENCE</scope>
</reference>
<comment type="caution">
    <text evidence="2">The sequence shown here is derived from an EMBL/GenBank/DDBJ whole genome shotgun (WGS) entry which is preliminary data.</text>
</comment>
<dbReference type="AlphaFoldDB" id="A0A0W8E596"/>
<evidence type="ECO:0000313" key="2">
    <source>
        <dbReference type="EMBL" id="KUG03574.1"/>
    </source>
</evidence>
<name>A0A0W8E596_9ZZZZ</name>
<accession>A0A0W8E596</accession>
<organism evidence="2">
    <name type="scientific">hydrocarbon metagenome</name>
    <dbReference type="NCBI Taxonomy" id="938273"/>
    <lineage>
        <taxon>unclassified sequences</taxon>
        <taxon>metagenomes</taxon>
        <taxon>ecological metagenomes</taxon>
    </lineage>
</organism>